<sequence>MTLNMESEDNEIEGLSNFNDDSKSFSGNVKGMINGSLNLGDFEDLWPTRDGVFTLTAEAEDSQGRVMEPRSEVYILDVAPPILTAIAPVSGSTSASDDARIVLRLSDDGTGLNILDPLSNSLDLRRIKIQIASANSSGTPSVWQDVSLNNLEIVTFNYLNDGRQIFGPHSIDLALLNYEFAYLDKVAVRAQVSDNAGHLLTLANSQYQYQVSPDYRAPSIPYEGEPLIMEGEYTDGHLTISLNALDDIKGEGVVEVLISIFNKDGLTTNNIGLITSPTYNAIAAASASYTVKLPLTPPGKSQSPTPDSWQVSLNIVRLPAEQEGKGYALPPNSDLLVKVLFADQRGNVSDYDSSPTLSIILDMESKTGGPSMPIIRTNYDGYDEVLLADNMPRYFNAEHPSAELYVYAKDMLISPNNMMRKNDFENDEWQSQPLAVVVSGVKVDPAGNETRVTMNTDHKADKFWAYRQSDGKMPQNPIVDKYTGRQMQKIPSFNVAAYGEGRIDLYVNFADDDGGVHLNTSGQMTDRSSKGISGSYGNLNEYIFGPDAQGIGVDARYPWANNHPLNDLAAKQSNHENMSNSRYMPTNNVVNFAGRIPLITLYYDNTPPEIKGLQAFGGRSRAEEFSATGEYQAYSYSRDRKHLQFKVSYRDTLTINAQTDFFNMPVDNVYYQVIAVSKNANGENDNTVSAGGDTKMIYVSTRGEGSFVDTHWPHRPEMHHSATYLAYNGETELNPGWIIAVEPGSSSIVTENNGTPVSLNEHILKIASTGQDAVTYNSNQFVTENFNTYTFVSTNIHNWTKLDVSKQKYNSQYDLPVYHWDTEALDVEIPVEVDSENRYYIRVVIQDKAGNYSSIQNSNYVYIEGNDIEKDYPQKPVLNFNNGLALNRNRFDIDFADHDAGLYMLRVSIKGQADNKLYNTFDDIEVGVWPEYEYYDTFNGVEGRDFIQTVTRNWKLKHDNWNKLPDGTYIMGFQLMDAVGNTYFTSVLDTPTLFEFVKDTTPPIINSTLDSSPNGIYVFDGQGYTDDLTISLNVNMSENGHAFILTDVPWTDVLSTAADVPSENIFARDDLRYVKDFSFEYAGEQGLDKPLAVQLASTGEQSLDDMSTINIVMINASDTAANSSDSYYTSKSLIGANGNYALAVRFDVSGDADFYQDQARYDEYVWPGLFVTFNVPNDPHNDRNYTVGVLLNTEGIADNSRAFYGGRHPGNEMRTLLYASHAKEEGLSGYFGLVVEAGTAEKFKKVNGQDRLDEGSVDRIRVVGETHLKTIGTGWTLITANIQVPRSFIDSGSSTVTVSIRLLDEHTNTNDDSPYQGKSNYPYSLSRKDMNLQGTLLVDTIYVVPGVLVSPSIFVSGNMSVVDYTMNFPAHSGIANDYTIIAYDRPGNFTTKNESVIVDRTPPTWHAEVIVTRNEEAKGDAYTDRYVSYYQKPAVTSYGRSAQLMRNALETEGVTGSYSYIPGGRLYTNAYKDGKTYLSARFMAQEDFGIPIDRYTIRAYTLVTGNAGGWESTGMNSVFPAVNRESRYATQYPVDIDTFVPGLSAGDVVRLSAQGINILNKASEWIDTEPVWIDADAPLLTYAIAPGRMVTLNETIVTNSGWYEGPIDITINALDILIIGRDAYGPVWVPGGVGVSKIYLVTNNGEVYTYYVADDEYYEEPGNPTSNMVTNNKTITFQLTAEGANAFKVWAEDKFGMISNAVEVNSGLNIDTSVPRVQFVRTESLQSKQTTDLANPNWLREDVGFAIKFTDGLGAGTRKLHWSLNGRAQNEKSLNSEPLGMSGELNYIPRGTSTQNTLAIREGVIRGFVPAFSLGLSAAEKDALVDGDYGLLGYIPGEAWKDYYAWNPENIDTPTFVNENELYKILAQELNFADSNRIVNAWRFNTHTDEESGARELYYQVLDDDPFKITKDGYHTVSIYTVDKFDNTSNVDTLEYFTIDRGKPDMQIDLGGSFQSQWYVGGYLGGPTDNANNVLMNSNGIVIKAQVGDLFRDPVLVTKNFYPGKIKIPQYMDDLTVKAPGSGVKKIEIGVGISEQDLRVNERIISPTERVLTRFGFSVNKGYGTDDDLQDMENFIITRNGINMITYQVFDYAGNYSEKTFSQSLPQWNEILGSYVYDGDNGVIRGIKVDTLPPYAVSLNIFPFDDFVTINNKEMPIDGAYTDTRPDLPDYPLYTNKRDVTVWFAGKDDGIGVRYGYFTASENAISSANGVRSNEVNPSVFLEVDKWVELTKDRNFYMKNAPDVVSKEQGVLDYANIMKIWLGEEENTLQGTRNIVLQMADDFGLDYFVSSAAVEQTVTFDFITDADALAALSASGNNELKPDKYAHLSGDLLTTIAELVPAEQINNGKFGVRAVDAEIYEFFWGGQFDVPSAYKDIAKVKQTNYGGVTVNVYLWDERLPGRADHRSVTVNADKIIVYDSLVSASQALGTDLPLEGLIYDESTPVVSHMYTGASVLTVNYLHNEEGELSGITHIMFGGDVRSIVPANGTTTQSYRVGEWVPYAYRSKGLTNNYIVTLATPEEEGILTVKVIGVRDRAGNELRDDDMHSVTFYYDREIPQDNLEKRYIIKNNNGLLLYDLHNQNTNLNVNKYFVGAATYNIELNFRGAKWYEVLEQRVGFEPLSLVSGNYINLPNGSDKDWQAVPAFALSEYNKADGKKTLIIRLYDRADDTTITETTPYLQVSYNYYVDTLPPELSVSGLKNKGEWHIPSVTFNLNVTDNGSAIARIAYRVNNGVTHNYDYVKQTYNDKYDAR</sequence>
<comment type="caution">
    <text evidence="1">The sequence shown here is derived from an EMBL/GenBank/DDBJ whole genome shotgun (WGS) entry which is preliminary data.</text>
</comment>
<keyword evidence="1" id="KW-0401">Integrin</keyword>
<evidence type="ECO:0000313" key="1">
    <source>
        <dbReference type="EMBL" id="GBR76844.1"/>
    </source>
</evidence>
<name>A0A388TJ25_9BACT</name>
<dbReference type="GO" id="GO:0007229">
    <property type="term" value="P:integrin-mediated signaling pathway"/>
    <property type="evidence" value="ECO:0007669"/>
    <property type="project" value="UniProtKB-KW"/>
</dbReference>
<evidence type="ECO:0000313" key="2">
    <source>
        <dbReference type="Proteomes" id="UP000275925"/>
    </source>
</evidence>
<gene>
    <name evidence="1" type="ORF">NO2_1332</name>
</gene>
<protein>
    <submittedName>
        <fullName evidence="1">Integrin alpha</fullName>
    </submittedName>
</protein>
<proteinExistence type="predicted"/>
<feature type="non-terminal residue" evidence="1">
    <location>
        <position position="2753"/>
    </location>
</feature>
<reference evidence="1 2" key="1">
    <citation type="journal article" date="2019" name="ISME J.">
        <title>Genome analyses of uncultured TG2/ZB3 bacteria in 'Margulisbacteria' specifically attached to ectosymbiotic spirochetes of protists in the termite gut.</title>
        <authorList>
            <person name="Utami Y.D."/>
            <person name="Kuwahara H."/>
            <person name="Igai K."/>
            <person name="Murakami T."/>
            <person name="Sugaya K."/>
            <person name="Morikawa T."/>
            <person name="Nagura Y."/>
            <person name="Yuki M."/>
            <person name="Deevong P."/>
            <person name="Inoue T."/>
            <person name="Kihara K."/>
            <person name="Lo N."/>
            <person name="Yamada A."/>
            <person name="Ohkuma M."/>
            <person name="Hongoh Y."/>
        </authorList>
    </citation>
    <scope>NUCLEOTIDE SEQUENCE [LARGE SCALE GENOMIC DNA]</scope>
    <source>
        <strain evidence="1">NkOx7-02</strain>
    </source>
</reference>
<accession>A0A388TJ25</accession>
<dbReference type="Proteomes" id="UP000275925">
    <property type="component" value="Unassembled WGS sequence"/>
</dbReference>
<dbReference type="EMBL" id="BGZO01000054">
    <property type="protein sequence ID" value="GBR76844.1"/>
    <property type="molecule type" value="Genomic_DNA"/>
</dbReference>
<keyword evidence="2" id="KW-1185">Reference proteome</keyword>
<organism evidence="1 2">
    <name type="scientific">Candidatus Termititenax persephonae</name>
    <dbReference type="NCBI Taxonomy" id="2218525"/>
    <lineage>
        <taxon>Bacteria</taxon>
        <taxon>Bacillati</taxon>
        <taxon>Candidatus Margulisiibacteriota</taxon>
        <taxon>Candidatus Termititenacia</taxon>
        <taxon>Candidatus Termititenacales</taxon>
        <taxon>Candidatus Termititenacaceae</taxon>
        <taxon>Candidatus Termititenax</taxon>
    </lineage>
</organism>